<keyword evidence="3" id="KW-0032">Aminotransferase</keyword>
<comment type="cofactor">
    <cofactor evidence="1">
        <name>pyridoxal 5'-phosphate</name>
        <dbReference type="ChEBI" id="CHEBI:597326"/>
    </cofactor>
</comment>
<feature type="compositionally biased region" description="Basic residues" evidence="6">
    <location>
        <begin position="395"/>
        <end position="406"/>
    </location>
</feature>
<name>A0A4S4LJU2_9AGAM</name>
<evidence type="ECO:0000256" key="2">
    <source>
        <dbReference type="ARBA" id="ARBA00007441"/>
    </source>
</evidence>
<dbReference type="GO" id="GO:0030170">
    <property type="term" value="F:pyridoxal phosphate binding"/>
    <property type="evidence" value="ECO:0007669"/>
    <property type="project" value="InterPro"/>
</dbReference>
<dbReference type="CDD" id="cd00609">
    <property type="entry name" value="AAT_like"/>
    <property type="match status" value="1"/>
</dbReference>
<evidence type="ECO:0000313" key="8">
    <source>
        <dbReference type="EMBL" id="THH12346.1"/>
    </source>
</evidence>
<dbReference type="NCBIfam" id="NF005732">
    <property type="entry name" value="PRK07550.1"/>
    <property type="match status" value="1"/>
</dbReference>
<dbReference type="EMBL" id="SGPK01000001">
    <property type="protein sequence ID" value="THH12346.1"/>
    <property type="molecule type" value="Genomic_DNA"/>
</dbReference>
<evidence type="ECO:0000259" key="7">
    <source>
        <dbReference type="Pfam" id="PF00155"/>
    </source>
</evidence>
<evidence type="ECO:0000256" key="3">
    <source>
        <dbReference type="ARBA" id="ARBA00022576"/>
    </source>
</evidence>
<dbReference type="GO" id="GO:0008483">
    <property type="term" value="F:transaminase activity"/>
    <property type="evidence" value="ECO:0007669"/>
    <property type="project" value="UniProtKB-KW"/>
</dbReference>
<dbReference type="InterPro" id="IPR050596">
    <property type="entry name" value="AspAT/PAT-like"/>
</dbReference>
<dbReference type="AlphaFoldDB" id="A0A4S4LJU2"/>
<dbReference type="InterPro" id="IPR015424">
    <property type="entry name" value="PyrdxlP-dep_Trfase"/>
</dbReference>
<dbReference type="GO" id="GO:0006520">
    <property type="term" value="P:amino acid metabolic process"/>
    <property type="evidence" value="ECO:0007669"/>
    <property type="project" value="InterPro"/>
</dbReference>
<evidence type="ECO:0000313" key="9">
    <source>
        <dbReference type="Proteomes" id="UP000308199"/>
    </source>
</evidence>
<evidence type="ECO:0000256" key="4">
    <source>
        <dbReference type="ARBA" id="ARBA00022679"/>
    </source>
</evidence>
<comment type="caution">
    <text evidence="8">The sequence shown here is derived from an EMBL/GenBank/DDBJ whole genome shotgun (WGS) entry which is preliminary data.</text>
</comment>
<reference evidence="8 9" key="1">
    <citation type="submission" date="2019-02" db="EMBL/GenBank/DDBJ databases">
        <title>Genome sequencing of the rare red list fungi Phellinidium pouzarii.</title>
        <authorList>
            <person name="Buettner E."/>
            <person name="Kellner H."/>
        </authorList>
    </citation>
    <scope>NUCLEOTIDE SEQUENCE [LARGE SCALE GENOMIC DNA]</scope>
    <source>
        <strain evidence="8 9">DSM 108285</strain>
    </source>
</reference>
<dbReference type="Pfam" id="PF00155">
    <property type="entry name" value="Aminotran_1_2"/>
    <property type="match status" value="1"/>
</dbReference>
<accession>A0A4S4LJU2</accession>
<feature type="domain" description="Aminotransferase class I/classII large" evidence="7">
    <location>
        <begin position="19"/>
        <end position="372"/>
    </location>
</feature>
<dbReference type="InterPro" id="IPR004839">
    <property type="entry name" value="Aminotransferase_I/II_large"/>
</dbReference>
<keyword evidence="9" id="KW-1185">Reference proteome</keyword>
<gene>
    <name evidence="8" type="ORF">EW145_g57</name>
</gene>
<keyword evidence="5" id="KW-0663">Pyridoxal phosphate</keyword>
<evidence type="ECO:0000256" key="5">
    <source>
        <dbReference type="ARBA" id="ARBA00022898"/>
    </source>
</evidence>
<organism evidence="8 9">
    <name type="scientific">Phellinidium pouzarii</name>
    <dbReference type="NCBI Taxonomy" id="167371"/>
    <lineage>
        <taxon>Eukaryota</taxon>
        <taxon>Fungi</taxon>
        <taxon>Dikarya</taxon>
        <taxon>Basidiomycota</taxon>
        <taxon>Agaricomycotina</taxon>
        <taxon>Agaricomycetes</taxon>
        <taxon>Hymenochaetales</taxon>
        <taxon>Hymenochaetaceae</taxon>
        <taxon>Phellinidium</taxon>
    </lineage>
</organism>
<feature type="region of interest" description="Disordered" evidence="6">
    <location>
        <begin position="381"/>
        <end position="422"/>
    </location>
</feature>
<keyword evidence="4" id="KW-0808">Transferase</keyword>
<comment type="similarity">
    <text evidence="2">Belongs to the class-I pyridoxal-phosphate-dependent aminotransferase family.</text>
</comment>
<dbReference type="SUPFAM" id="SSF53383">
    <property type="entry name" value="PLP-dependent transferases"/>
    <property type="match status" value="1"/>
</dbReference>
<dbReference type="OrthoDB" id="7042322at2759"/>
<evidence type="ECO:0000256" key="6">
    <source>
        <dbReference type="SAM" id="MobiDB-lite"/>
    </source>
</evidence>
<evidence type="ECO:0000256" key="1">
    <source>
        <dbReference type="ARBA" id="ARBA00001933"/>
    </source>
</evidence>
<dbReference type="PANTHER" id="PTHR46383">
    <property type="entry name" value="ASPARTATE AMINOTRANSFERASE"/>
    <property type="match status" value="1"/>
</dbReference>
<dbReference type="InterPro" id="IPR015421">
    <property type="entry name" value="PyrdxlP-dep_Trfase_major"/>
</dbReference>
<proteinExistence type="inferred from homology"/>
<dbReference type="PANTHER" id="PTHR46383:SF1">
    <property type="entry name" value="ASPARTATE AMINOTRANSFERASE"/>
    <property type="match status" value="1"/>
</dbReference>
<dbReference type="Gene3D" id="3.40.640.10">
    <property type="entry name" value="Type I PLP-dependent aspartate aminotransferase-like (Major domain)"/>
    <property type="match status" value="1"/>
</dbReference>
<protein>
    <recommendedName>
        <fullName evidence="7">Aminotransferase class I/classII large domain-containing protein</fullName>
    </recommendedName>
</protein>
<sequence>MLDMSQGIPGIPPPAMLLDALGRCASDPQACGYCSITGEPLLMSALAKEMKHIYGTDCDLSPDDTALTAGANMAFTAAIMAVADAGDEVVLPVPWYFNHGMTLQMMGIIAVPLPTLPHEGFLPSPRKCAELISTKTKAIVLVSPNNPTGAIYSPSLIASFALLARERNIALIMDETYRDFVTNGVPHHLFVPGPLQPSPDLPTDWTWRRHFIHLFSFSKSYCIPGHRLGAVVAGADVMEQIKTVLDCIQICAPRHVQLALYPLLPELRPFIRETAHALVQRHKLFRSLLPSTWELGSQGGYYAFVKHPFKGISATEVSRRMAVETGIVTLPAGFFMPLNYAITGSTGKDADRWIRFSVANVDDTKVEKVLSRHGRVQSTSEGAILASLTHPSSSTHKKEKSSKGKGKAVDADHAMKKSRRNLNKTTTESTLAKLFTSCGPLYQALKLSNVQLDDCFIVVCPTVDELPEMRRLAEKRAQHYMPKERELCSESTLVAPASERDAMP</sequence>
<dbReference type="Proteomes" id="UP000308199">
    <property type="component" value="Unassembled WGS sequence"/>
</dbReference>